<comment type="caution">
    <text evidence="5">The sequence shown here is derived from an EMBL/GenBank/DDBJ whole genome shotgun (WGS) entry which is preliminary data.</text>
</comment>
<dbReference type="InterPro" id="IPR036388">
    <property type="entry name" value="WH-like_DNA-bd_sf"/>
</dbReference>
<keyword evidence="1" id="KW-0805">Transcription regulation</keyword>
<evidence type="ECO:0000256" key="3">
    <source>
        <dbReference type="ARBA" id="ARBA00023163"/>
    </source>
</evidence>
<dbReference type="GO" id="GO:0003677">
    <property type="term" value="F:DNA binding"/>
    <property type="evidence" value="ECO:0007669"/>
    <property type="project" value="UniProtKB-KW"/>
</dbReference>
<evidence type="ECO:0000313" key="5">
    <source>
        <dbReference type="EMBL" id="MCE7027800.1"/>
    </source>
</evidence>
<dbReference type="SMART" id="SM00347">
    <property type="entry name" value="HTH_MARR"/>
    <property type="match status" value="1"/>
</dbReference>
<evidence type="ECO:0000256" key="2">
    <source>
        <dbReference type="ARBA" id="ARBA00023125"/>
    </source>
</evidence>
<sequence>MTQTASLQFDLTTNLLRIGRIWRKNVRGRIDAHGLSEACAHPLVAIGRLGDGVRQGQVAEEVGMEGPSLVRLLDQLCECGFVERREDPADRRAKTLWLTERGRSVMASIEADLVALRAEVLDGVPREDIEATLRVFAAFRAYQPSPDHGAARTPEKLEETS</sequence>
<dbReference type="InterPro" id="IPR036390">
    <property type="entry name" value="WH_DNA-bd_sf"/>
</dbReference>
<proteinExistence type="predicted"/>
<name>A0A9X1NZY6_9HYPH</name>
<keyword evidence="6" id="KW-1185">Reference proteome</keyword>
<dbReference type="GO" id="GO:0006950">
    <property type="term" value="P:response to stress"/>
    <property type="evidence" value="ECO:0007669"/>
    <property type="project" value="TreeGrafter"/>
</dbReference>
<dbReference type="PANTHER" id="PTHR33164:SF64">
    <property type="entry name" value="TRANSCRIPTIONAL REGULATOR SLYA"/>
    <property type="match status" value="1"/>
</dbReference>
<keyword evidence="2" id="KW-0238">DNA-binding</keyword>
<reference evidence="5" key="1">
    <citation type="submission" date="2022-01" db="EMBL/GenBank/DDBJ databases">
        <title>Jiella avicenniae sp. nov., a novel endophytic bacterium isolated from bark of Avicennia marina.</title>
        <authorList>
            <person name="Tuo L."/>
        </authorList>
    </citation>
    <scope>NUCLEOTIDE SEQUENCE</scope>
    <source>
        <strain evidence="5">CBK1P-4</strain>
    </source>
</reference>
<dbReference type="PANTHER" id="PTHR33164">
    <property type="entry name" value="TRANSCRIPTIONAL REGULATOR, MARR FAMILY"/>
    <property type="match status" value="1"/>
</dbReference>
<dbReference type="PRINTS" id="PR00598">
    <property type="entry name" value="HTHMARR"/>
</dbReference>
<dbReference type="AlphaFoldDB" id="A0A9X1NZY6"/>
<dbReference type="PROSITE" id="PS50995">
    <property type="entry name" value="HTH_MARR_2"/>
    <property type="match status" value="1"/>
</dbReference>
<keyword evidence="3" id="KW-0804">Transcription</keyword>
<accession>A0A9X1NZY6</accession>
<dbReference type="Gene3D" id="1.10.10.10">
    <property type="entry name" value="Winged helix-like DNA-binding domain superfamily/Winged helix DNA-binding domain"/>
    <property type="match status" value="1"/>
</dbReference>
<evidence type="ECO:0000256" key="1">
    <source>
        <dbReference type="ARBA" id="ARBA00023015"/>
    </source>
</evidence>
<dbReference type="Pfam" id="PF12802">
    <property type="entry name" value="MarR_2"/>
    <property type="match status" value="1"/>
</dbReference>
<organism evidence="5 6">
    <name type="scientific">Jiella avicenniae</name>
    <dbReference type="NCBI Taxonomy" id="2907202"/>
    <lineage>
        <taxon>Bacteria</taxon>
        <taxon>Pseudomonadati</taxon>
        <taxon>Pseudomonadota</taxon>
        <taxon>Alphaproteobacteria</taxon>
        <taxon>Hyphomicrobiales</taxon>
        <taxon>Aurantimonadaceae</taxon>
        <taxon>Jiella</taxon>
    </lineage>
</organism>
<feature type="domain" description="HTH marR-type" evidence="4">
    <location>
        <begin position="8"/>
        <end position="141"/>
    </location>
</feature>
<dbReference type="SUPFAM" id="SSF46785">
    <property type="entry name" value="Winged helix' DNA-binding domain"/>
    <property type="match status" value="1"/>
</dbReference>
<dbReference type="InterPro" id="IPR000835">
    <property type="entry name" value="HTH_MarR-typ"/>
</dbReference>
<dbReference type="EMBL" id="JAJUWU010000006">
    <property type="protein sequence ID" value="MCE7027800.1"/>
    <property type="molecule type" value="Genomic_DNA"/>
</dbReference>
<evidence type="ECO:0000259" key="4">
    <source>
        <dbReference type="PROSITE" id="PS50995"/>
    </source>
</evidence>
<dbReference type="InterPro" id="IPR039422">
    <property type="entry name" value="MarR/SlyA-like"/>
</dbReference>
<protein>
    <submittedName>
        <fullName evidence="5">MarR family transcriptional regulator</fullName>
    </submittedName>
</protein>
<gene>
    <name evidence="5" type="ORF">LZD57_07340</name>
</gene>
<dbReference type="GO" id="GO:0003700">
    <property type="term" value="F:DNA-binding transcription factor activity"/>
    <property type="evidence" value="ECO:0007669"/>
    <property type="project" value="InterPro"/>
</dbReference>
<dbReference type="Proteomes" id="UP001139035">
    <property type="component" value="Unassembled WGS sequence"/>
</dbReference>
<evidence type="ECO:0000313" key="6">
    <source>
        <dbReference type="Proteomes" id="UP001139035"/>
    </source>
</evidence>